<dbReference type="InterPro" id="IPR036388">
    <property type="entry name" value="WH-like_DNA-bd_sf"/>
</dbReference>
<dbReference type="PANTHER" id="PTHR43133">
    <property type="entry name" value="RNA POLYMERASE ECF-TYPE SIGMA FACTO"/>
    <property type="match status" value="1"/>
</dbReference>
<name>A0ABV1ML88_9BACI</name>
<dbReference type="EMBL" id="JBEGDG010000001">
    <property type="protein sequence ID" value="MEQ6353271.1"/>
    <property type="molecule type" value="Genomic_DNA"/>
</dbReference>
<dbReference type="Gene3D" id="1.10.1740.10">
    <property type="match status" value="1"/>
</dbReference>
<dbReference type="CDD" id="cd06171">
    <property type="entry name" value="Sigma70_r4"/>
    <property type="match status" value="1"/>
</dbReference>
<dbReference type="RefSeq" id="WP_349658054.1">
    <property type="nucleotide sequence ID" value="NZ_JBEGDG010000001.1"/>
</dbReference>
<dbReference type="InterPro" id="IPR007627">
    <property type="entry name" value="RNA_pol_sigma70_r2"/>
</dbReference>
<dbReference type="SUPFAM" id="SSF88946">
    <property type="entry name" value="Sigma2 domain of RNA polymerase sigma factors"/>
    <property type="match status" value="1"/>
</dbReference>
<evidence type="ECO:0000313" key="9">
    <source>
        <dbReference type="Proteomes" id="UP001478862"/>
    </source>
</evidence>
<keyword evidence="5" id="KW-0804">Transcription</keyword>
<sequence length="183" mass="21781">MNDFIERLQQHDENALKYVVEHYLGFVKAITLKILDKPSDYMLIEECVNDVFLLIWQKSIYFIGSKADFKKWIGMITKYKAIDIYRKQQKQLATLPMDNIPPLIASNNIEQELDKLYAKEQLLLEIMHLPDLDRELFLMRYYLEYSNSEIAEILHMTKSAVESRLYRGKKKLAKNPKLKECWI</sequence>
<protein>
    <submittedName>
        <fullName evidence="8">Sigma-70 family RNA polymerase sigma factor</fullName>
    </submittedName>
</protein>
<dbReference type="InterPro" id="IPR013249">
    <property type="entry name" value="RNA_pol_sigma70_r4_t2"/>
</dbReference>
<dbReference type="Pfam" id="PF08281">
    <property type="entry name" value="Sigma70_r4_2"/>
    <property type="match status" value="1"/>
</dbReference>
<dbReference type="Proteomes" id="UP001478862">
    <property type="component" value="Unassembled WGS sequence"/>
</dbReference>
<dbReference type="InterPro" id="IPR039425">
    <property type="entry name" value="RNA_pol_sigma-70-like"/>
</dbReference>
<dbReference type="SUPFAM" id="SSF88659">
    <property type="entry name" value="Sigma3 and sigma4 domains of RNA polymerase sigma factors"/>
    <property type="match status" value="1"/>
</dbReference>
<evidence type="ECO:0000256" key="1">
    <source>
        <dbReference type="ARBA" id="ARBA00010641"/>
    </source>
</evidence>
<comment type="caution">
    <text evidence="8">The sequence shown here is derived from an EMBL/GenBank/DDBJ whole genome shotgun (WGS) entry which is preliminary data.</text>
</comment>
<dbReference type="Gene3D" id="1.10.10.10">
    <property type="entry name" value="Winged helix-like DNA-binding domain superfamily/Winged helix DNA-binding domain"/>
    <property type="match status" value="1"/>
</dbReference>
<reference evidence="8 9" key="1">
    <citation type="submission" date="2024-06" db="EMBL/GenBank/DDBJ databases">
        <title>Lysinibacillus zambalefons sp. nov., a Novel Firmicute Isolated from the Poon Bato Zambales Hyperalkaline Spring.</title>
        <authorList>
            <person name="Aja J.A."/>
            <person name="Lazaro J.E.H."/>
            <person name="Llorin L.D."/>
            <person name="Lim K.R."/>
            <person name="Teodosio J."/>
            <person name="Dalisay D.S."/>
        </authorList>
    </citation>
    <scope>NUCLEOTIDE SEQUENCE [LARGE SCALE GENOMIC DNA]</scope>
    <source>
        <strain evidence="8 9">M3</strain>
    </source>
</reference>
<keyword evidence="3" id="KW-0731">Sigma factor</keyword>
<feature type="domain" description="RNA polymerase sigma-70 region 2" evidence="6">
    <location>
        <begin position="20"/>
        <end position="90"/>
    </location>
</feature>
<comment type="similarity">
    <text evidence="1">Belongs to the sigma-70 factor family. ECF subfamily.</text>
</comment>
<keyword evidence="2" id="KW-0805">Transcription regulation</keyword>
<dbReference type="NCBIfam" id="TIGR02937">
    <property type="entry name" value="sigma70-ECF"/>
    <property type="match status" value="1"/>
</dbReference>
<keyword evidence="9" id="KW-1185">Reference proteome</keyword>
<proteinExistence type="inferred from homology"/>
<evidence type="ECO:0000259" key="7">
    <source>
        <dbReference type="Pfam" id="PF08281"/>
    </source>
</evidence>
<keyword evidence="4" id="KW-0238">DNA-binding</keyword>
<evidence type="ECO:0000256" key="3">
    <source>
        <dbReference type="ARBA" id="ARBA00023082"/>
    </source>
</evidence>
<dbReference type="InterPro" id="IPR013325">
    <property type="entry name" value="RNA_pol_sigma_r2"/>
</dbReference>
<dbReference type="PANTHER" id="PTHR43133:SF8">
    <property type="entry name" value="RNA POLYMERASE SIGMA FACTOR HI_1459-RELATED"/>
    <property type="match status" value="1"/>
</dbReference>
<dbReference type="Pfam" id="PF04542">
    <property type="entry name" value="Sigma70_r2"/>
    <property type="match status" value="1"/>
</dbReference>
<accession>A0ABV1ML88</accession>
<evidence type="ECO:0000259" key="6">
    <source>
        <dbReference type="Pfam" id="PF04542"/>
    </source>
</evidence>
<feature type="domain" description="RNA polymerase sigma factor 70 region 4 type 2" evidence="7">
    <location>
        <begin position="120"/>
        <end position="172"/>
    </location>
</feature>
<dbReference type="InterPro" id="IPR014284">
    <property type="entry name" value="RNA_pol_sigma-70_dom"/>
</dbReference>
<evidence type="ECO:0000256" key="2">
    <source>
        <dbReference type="ARBA" id="ARBA00023015"/>
    </source>
</evidence>
<evidence type="ECO:0000256" key="5">
    <source>
        <dbReference type="ARBA" id="ARBA00023163"/>
    </source>
</evidence>
<organism evidence="8 9">
    <name type="scientific">Lysinibacillus zambalensis</name>
    <dbReference type="NCBI Taxonomy" id="3160866"/>
    <lineage>
        <taxon>Bacteria</taxon>
        <taxon>Bacillati</taxon>
        <taxon>Bacillota</taxon>
        <taxon>Bacilli</taxon>
        <taxon>Bacillales</taxon>
        <taxon>Bacillaceae</taxon>
        <taxon>Lysinibacillus</taxon>
    </lineage>
</organism>
<gene>
    <name evidence="8" type="ORF">ABNX05_01420</name>
</gene>
<evidence type="ECO:0000313" key="8">
    <source>
        <dbReference type="EMBL" id="MEQ6353271.1"/>
    </source>
</evidence>
<evidence type="ECO:0000256" key="4">
    <source>
        <dbReference type="ARBA" id="ARBA00023125"/>
    </source>
</evidence>
<dbReference type="InterPro" id="IPR013324">
    <property type="entry name" value="RNA_pol_sigma_r3/r4-like"/>
</dbReference>